<evidence type="ECO:0000256" key="1">
    <source>
        <dbReference type="ARBA" id="ARBA00004275"/>
    </source>
</evidence>
<dbReference type="Pfam" id="PF00378">
    <property type="entry name" value="ECH_1"/>
    <property type="match status" value="1"/>
</dbReference>
<keyword evidence="5" id="KW-1185">Reference proteome</keyword>
<dbReference type="InterPro" id="IPR051053">
    <property type="entry name" value="ECH/Chromodomain_protein"/>
</dbReference>
<dbReference type="InterPro" id="IPR001753">
    <property type="entry name" value="Enoyl-CoA_hydra/iso"/>
</dbReference>
<organism evidence="4 5">
    <name type="scientific">Arxiozyma heterogenica</name>
    <dbReference type="NCBI Taxonomy" id="278026"/>
    <lineage>
        <taxon>Eukaryota</taxon>
        <taxon>Fungi</taxon>
        <taxon>Dikarya</taxon>
        <taxon>Ascomycota</taxon>
        <taxon>Saccharomycotina</taxon>
        <taxon>Saccharomycetes</taxon>
        <taxon>Saccharomycetales</taxon>
        <taxon>Saccharomycetaceae</taxon>
        <taxon>Arxiozyma</taxon>
    </lineage>
</organism>
<dbReference type="GO" id="GO:0004165">
    <property type="term" value="F:delta(3)-delta(2)-enoyl-CoA isomerase activity"/>
    <property type="evidence" value="ECO:0007669"/>
    <property type="project" value="UniProtKB-ARBA"/>
</dbReference>
<evidence type="ECO:0000313" key="5">
    <source>
        <dbReference type="Proteomes" id="UP001306508"/>
    </source>
</evidence>
<dbReference type="Proteomes" id="UP001306508">
    <property type="component" value="Unassembled WGS sequence"/>
</dbReference>
<proteinExistence type="predicted"/>
<protein>
    <submittedName>
        <fullName evidence="4">Uncharacterized protein</fullName>
    </submittedName>
</protein>
<evidence type="ECO:0000256" key="2">
    <source>
        <dbReference type="ARBA" id="ARBA00023140"/>
    </source>
</evidence>
<name>A0AAN7W0X6_9SACH</name>
<dbReference type="PANTHER" id="PTHR43684:SF1">
    <property type="entry name" value="ENOYL-COA DELTA ISOMERASE 2"/>
    <property type="match status" value="1"/>
</dbReference>
<dbReference type="Gene3D" id="3.90.226.10">
    <property type="entry name" value="2-enoyl-CoA Hydratase, Chain A, domain 1"/>
    <property type="match status" value="1"/>
</dbReference>
<dbReference type="EMBL" id="JAWIZZ010000051">
    <property type="protein sequence ID" value="KAK5778791.1"/>
    <property type="molecule type" value="Genomic_DNA"/>
</dbReference>
<dbReference type="AlphaFoldDB" id="A0AAN7W0X6"/>
<dbReference type="SUPFAM" id="SSF52096">
    <property type="entry name" value="ClpP/crotonase"/>
    <property type="match status" value="1"/>
</dbReference>
<accession>A0AAN7W0X6</accession>
<dbReference type="InterPro" id="IPR029045">
    <property type="entry name" value="ClpP/crotonase-like_dom_sf"/>
</dbReference>
<dbReference type="GO" id="GO:0005782">
    <property type="term" value="C:peroxisomal matrix"/>
    <property type="evidence" value="ECO:0007669"/>
    <property type="project" value="TreeGrafter"/>
</dbReference>
<evidence type="ECO:0000256" key="3">
    <source>
        <dbReference type="ARBA" id="ARBA00023235"/>
    </source>
</evidence>
<sequence>MSETIKLDIDHKNHIGTITLNDPNHLNSLSFEDFIQIGEYLNKLNLDNDLYITVLQSSGNRIFSSGGKFESVMELKNIDNTNQMNRIRQYIGNVSTPTIHMLNTFSSHNKPIICNLNGPAIGLSACLVLLCDLINVHLPIGSEEQGEERKPYLLFPFSSLGFVAEAGSSIMLYNKLSINIANEHLIFSLPIRYNQMKNFGMIWKEYHYRDDYENKIDKNNDLDATDQFNKRCKNDIIKNIIENDLNPEAITEMKRRMIYKMKQRLKKAITEEIINTLPLWLSDEPISRFEQLSNKQRRHKL</sequence>
<dbReference type="GO" id="GO:0006635">
    <property type="term" value="P:fatty acid beta-oxidation"/>
    <property type="evidence" value="ECO:0007669"/>
    <property type="project" value="TreeGrafter"/>
</dbReference>
<reference evidence="5" key="1">
    <citation type="submission" date="2023-07" db="EMBL/GenBank/DDBJ databases">
        <title>A draft genome of Kazachstania heterogenica Y-27499.</title>
        <authorList>
            <person name="Donic C."/>
            <person name="Kralova J.S."/>
            <person name="Fidel L."/>
            <person name="Ben-Dor S."/>
            <person name="Jung S."/>
        </authorList>
    </citation>
    <scope>NUCLEOTIDE SEQUENCE [LARGE SCALE GENOMIC DNA]</scope>
    <source>
        <strain evidence="5">Y27499</strain>
    </source>
</reference>
<evidence type="ECO:0000313" key="4">
    <source>
        <dbReference type="EMBL" id="KAK5778791.1"/>
    </source>
</evidence>
<dbReference type="CDD" id="cd06558">
    <property type="entry name" value="crotonase-like"/>
    <property type="match status" value="1"/>
</dbReference>
<keyword evidence="2" id="KW-0576">Peroxisome</keyword>
<comment type="subcellular location">
    <subcellularLocation>
        <location evidence="1">Peroxisome</location>
    </subcellularLocation>
</comment>
<dbReference type="PANTHER" id="PTHR43684">
    <property type="match status" value="1"/>
</dbReference>
<gene>
    <name evidence="4" type="ORF">RI543_003714</name>
</gene>
<keyword evidence="3" id="KW-0413">Isomerase</keyword>
<comment type="caution">
    <text evidence="4">The sequence shown here is derived from an EMBL/GenBank/DDBJ whole genome shotgun (WGS) entry which is preliminary data.</text>
</comment>